<gene>
    <name evidence="19" type="ORF">g.11241</name>
</gene>
<feature type="transmembrane region" description="Helical" evidence="16">
    <location>
        <begin position="63"/>
        <end position="85"/>
    </location>
</feature>
<evidence type="ECO:0000256" key="10">
    <source>
        <dbReference type="ARBA" id="ARBA00022840"/>
    </source>
</evidence>
<proteinExistence type="inferred from homology"/>
<feature type="transmembrane region" description="Helical" evidence="16">
    <location>
        <begin position="1172"/>
        <end position="1192"/>
    </location>
</feature>
<feature type="transmembrane region" description="Helical" evidence="16">
    <location>
        <begin position="1017"/>
        <end position="1036"/>
    </location>
</feature>
<evidence type="ECO:0000313" key="19">
    <source>
        <dbReference type="EMBL" id="JAS18018.1"/>
    </source>
</evidence>
<accession>A0A1B6CX74</accession>
<sequence>MLLIYFKQLLIFLKDTNKTWNTSNPDFTLCFEKTVLVWVPCLFLWIFSPLEIYYILHSNTRNVPWSVLNILKLSIVLLLIFLNIIQYASASMMNSKGDLTYAVDIWTPVVRIVTFLYVLILILWNKYMGLRTSGLLFLFWFCLTLFGIPQFHTDMSIVGTSAENTFNSVLYMMQFILVTVSLILHCFSDTEPKVRFYPKSDMQCPHLGASFPSRLFFVWYSNMTWKGFKKALTAEDLWSLRPQDTGSNIIRQFNKFWIPTFQSFMKNKTETKGRNKKTKSLSVLWPLLKAFLPAASIGFVLRLMGDMCSLLGPLLLRWLVAFVSRDDQPPWQGYMLSVLLFSIAEVQTLFLTHSVTTMYELGLRVRTALISAVYKKALRCSNSARKESTVGQIVNLMAVDSQRFYDLMPFLNLAWSAPLIVTISFILLWHSLGIAALAGIVVMLAIIPINSVFAKWVTEIQTHQMKLKDERIKKMNEILSGIRVLKCYAWELSFQEEILKIREEELRLLRSAAFLNATTSFFWTCSPFLVGLVTFGVFVLSDERNILTAELAFYCIALIGIMRSPISMLPSLIQMGIIANVSLNRINSYLSSDELDENAVLHNQEEMFPLLIENGIFTWEPEQIAQPTLKDINIKIGYNELVAVVGSVGSGKSSLLAAFLGEMKRLSGYVNTKGKIAFVGQQPWIQNASLRDNILFGSVYEERKYRRVIAACSLQHDISLLPAGDMTEIGERGVNLSGGQKQRVSLARAVYNDAQVYLLDHPLSAVDSHIGKHIFNNVIGRQGLLKKKTRVLVTHAMTFLPQVDMIYVMKDGTITETGTYSELLARKHDFTDFLMQNLFAHMDTDSGKDINVSEILGPDTELRNKFDRQMSVIGGTKSVASLHVRFCIRQDSAISGENIDLDTPEVEEEPNKNKLIQDEHSETGWVKISTFTHYFRAAGWCFVFLTVIFDLISQLLSICTLLWLSKWTSDPSTIFGVGDMKKRLYYLTVFGVIGVGKLFFSLMTSIMLVFGTISASRWLHITILANIFHLPMSFFNTTPTGRIMNRFSKDMDTIDNLIPINYVAFINCIVQVVGILFVISYSTPMFVAVILPIAMFYIFIQRFYLSTSRQLKRIECVSRSPIFSHFSETINGAPTIRAYKAEHKFIKVNEDKVDKNQMCLYPSMISNRWLSVRLETVGNVIIFFAAILAVIRRDSMEAGTAGVSISYALQVTMVLNFLVRMTSDLETNIVAVERIKEYAEVPQEAPWWLTRRPDQSWPETGKIEFRNFHVRYREGLELVLKGISVIIKGGEKVGIVGRPGAGKSTLTLCLFRILEAAEGSILIDGVDISKMGLNDLRSHITVIPQDPVLFSGTLRMNLNPFGLHSDDKLWECLKLAHLGEFVKGLPEGLDFIISENGDNLSVGQAQLLCLARALLRNTKVVVLHESTASFDIGTDDVIRRTIKKHFKECTVLMIAHRLNTIMDCDRILVLDKGHLKECDSPSNLLADKMSLFYGLVQGAGLV</sequence>
<keyword evidence="8" id="KW-0677">Repeat</keyword>
<dbReference type="Gene3D" id="1.20.1560.10">
    <property type="entry name" value="ABC transporter type 1, transmembrane domain"/>
    <property type="match status" value="2"/>
</dbReference>
<keyword evidence="12 16" id="KW-1133">Transmembrane helix</keyword>
<feature type="transmembrane region" description="Helical" evidence="16">
    <location>
        <begin position="130"/>
        <end position="148"/>
    </location>
</feature>
<evidence type="ECO:0000256" key="8">
    <source>
        <dbReference type="ARBA" id="ARBA00022737"/>
    </source>
</evidence>
<name>A0A1B6CX74_9HEMI</name>
<feature type="transmembrane region" description="Helical" evidence="16">
    <location>
        <begin position="410"/>
        <end position="429"/>
    </location>
</feature>
<keyword evidence="10" id="KW-0067">ATP-binding</keyword>
<evidence type="ECO:0000256" key="1">
    <source>
        <dbReference type="ARBA" id="ARBA00004128"/>
    </source>
</evidence>
<feature type="transmembrane region" description="Helical" evidence="16">
    <location>
        <begin position="435"/>
        <end position="457"/>
    </location>
</feature>
<keyword evidence="4" id="KW-0813">Transport</keyword>
<dbReference type="PANTHER" id="PTHR24223:SF443">
    <property type="entry name" value="MULTIDRUG-RESISTANCE LIKE PROTEIN 1, ISOFORM I"/>
    <property type="match status" value="1"/>
</dbReference>
<feature type="transmembrane region" description="Helical" evidence="16">
    <location>
        <begin position="168"/>
        <end position="187"/>
    </location>
</feature>
<evidence type="ECO:0000256" key="12">
    <source>
        <dbReference type="ARBA" id="ARBA00022989"/>
    </source>
</evidence>
<evidence type="ECO:0000256" key="7">
    <source>
        <dbReference type="ARBA" id="ARBA00022692"/>
    </source>
</evidence>
<evidence type="ECO:0000256" key="5">
    <source>
        <dbReference type="ARBA" id="ARBA00022475"/>
    </source>
</evidence>
<feature type="transmembrane region" description="Helical" evidence="16">
    <location>
        <begin position="35"/>
        <end position="56"/>
    </location>
</feature>
<comment type="subcellular location">
    <subcellularLocation>
        <location evidence="2">Cell membrane</location>
        <topology evidence="2">Multi-pass membrane protein</topology>
    </subcellularLocation>
    <subcellularLocation>
        <location evidence="1">Vacuole membrane</location>
        <topology evidence="1">Multi-pass membrane protein</topology>
    </subcellularLocation>
</comment>
<dbReference type="InterPro" id="IPR011527">
    <property type="entry name" value="ABC1_TM_dom"/>
</dbReference>
<evidence type="ECO:0000256" key="15">
    <source>
        <dbReference type="ARBA" id="ARBA00047523"/>
    </source>
</evidence>
<dbReference type="FunFam" id="1.20.1560.10:FF:000001">
    <property type="entry name" value="ATP-binding cassette subfamily C member 1"/>
    <property type="match status" value="1"/>
</dbReference>
<dbReference type="InterPro" id="IPR017871">
    <property type="entry name" value="ABC_transporter-like_CS"/>
</dbReference>
<keyword evidence="7 16" id="KW-0812">Transmembrane</keyword>
<reference evidence="19" key="1">
    <citation type="submission" date="2015-12" db="EMBL/GenBank/DDBJ databases">
        <title>De novo transcriptome assembly of four potential Pierce s Disease insect vectors from Arizona vineyards.</title>
        <authorList>
            <person name="Tassone E.E."/>
        </authorList>
    </citation>
    <scope>NUCLEOTIDE SEQUENCE</scope>
</reference>
<dbReference type="CDD" id="cd18603">
    <property type="entry name" value="ABC_6TM_MRP1_2_3_6_D2_like"/>
    <property type="match status" value="1"/>
</dbReference>
<evidence type="ECO:0000256" key="11">
    <source>
        <dbReference type="ARBA" id="ARBA00022967"/>
    </source>
</evidence>
<feature type="transmembrane region" description="Helical" evidence="16">
    <location>
        <begin position="331"/>
        <end position="351"/>
    </location>
</feature>
<dbReference type="CDD" id="cd03244">
    <property type="entry name" value="ABCC_MRP_domain2"/>
    <property type="match status" value="1"/>
</dbReference>
<dbReference type="CDD" id="cd18595">
    <property type="entry name" value="ABC_6TM_MRP1_2_3_6_D1_like"/>
    <property type="match status" value="1"/>
</dbReference>
<organism evidence="19">
    <name type="scientific">Clastoptera arizonana</name>
    <name type="common">Arizona spittle bug</name>
    <dbReference type="NCBI Taxonomy" id="38151"/>
    <lineage>
        <taxon>Eukaryota</taxon>
        <taxon>Metazoa</taxon>
        <taxon>Ecdysozoa</taxon>
        <taxon>Arthropoda</taxon>
        <taxon>Hexapoda</taxon>
        <taxon>Insecta</taxon>
        <taxon>Pterygota</taxon>
        <taxon>Neoptera</taxon>
        <taxon>Paraneoptera</taxon>
        <taxon>Hemiptera</taxon>
        <taxon>Auchenorrhyncha</taxon>
        <taxon>Cercopoidea</taxon>
        <taxon>Clastopteridae</taxon>
        <taxon>Clastoptera</taxon>
    </lineage>
</organism>
<evidence type="ECO:0000256" key="13">
    <source>
        <dbReference type="ARBA" id="ARBA00023136"/>
    </source>
</evidence>
<dbReference type="SUPFAM" id="SSF90123">
    <property type="entry name" value="ABC transporter transmembrane region"/>
    <property type="match status" value="2"/>
</dbReference>
<evidence type="ECO:0000256" key="6">
    <source>
        <dbReference type="ARBA" id="ARBA00022554"/>
    </source>
</evidence>
<dbReference type="FunFam" id="1.20.1560.10:FF:000020">
    <property type="entry name" value="ABC metal ion transporter"/>
    <property type="match status" value="1"/>
</dbReference>
<dbReference type="EC" id="7.6.2.3" evidence="14"/>
<dbReference type="NCBIfam" id="TIGR00957">
    <property type="entry name" value="MRP_assoc_pro"/>
    <property type="match status" value="1"/>
</dbReference>
<keyword evidence="11" id="KW-1278">Translocase</keyword>
<feature type="transmembrane region" description="Helical" evidence="16">
    <location>
        <begin position="105"/>
        <end position="123"/>
    </location>
</feature>
<feature type="domain" description="ABC transmembrane type-1" evidence="18">
    <location>
        <begin position="951"/>
        <end position="1227"/>
    </location>
</feature>
<dbReference type="Gene3D" id="3.40.50.300">
    <property type="entry name" value="P-loop containing nucleotide triphosphate hydrolases"/>
    <property type="match status" value="2"/>
</dbReference>
<feature type="domain" description="ABC transmembrane type-1" evidence="18">
    <location>
        <begin position="297"/>
        <end position="575"/>
    </location>
</feature>
<dbReference type="InterPro" id="IPR003593">
    <property type="entry name" value="AAA+_ATPase"/>
</dbReference>
<evidence type="ECO:0000256" key="2">
    <source>
        <dbReference type="ARBA" id="ARBA00004651"/>
    </source>
</evidence>
<dbReference type="InterPro" id="IPR036640">
    <property type="entry name" value="ABC1_TM_sf"/>
</dbReference>
<comment type="catalytic activity">
    <reaction evidence="15">
        <text>leukotriene C4(in) + ATP + H2O = leukotriene C4(out) + ADP + phosphate + H(+)</text>
        <dbReference type="Rhea" id="RHEA:38963"/>
        <dbReference type="ChEBI" id="CHEBI:15377"/>
        <dbReference type="ChEBI" id="CHEBI:15378"/>
        <dbReference type="ChEBI" id="CHEBI:30616"/>
        <dbReference type="ChEBI" id="CHEBI:43474"/>
        <dbReference type="ChEBI" id="CHEBI:57973"/>
        <dbReference type="ChEBI" id="CHEBI:456216"/>
    </reaction>
    <physiologicalReaction direction="left-to-right" evidence="15">
        <dbReference type="Rhea" id="RHEA:38964"/>
    </physiologicalReaction>
</comment>
<dbReference type="Pfam" id="PF00005">
    <property type="entry name" value="ABC_tran"/>
    <property type="match status" value="2"/>
</dbReference>
<keyword evidence="5" id="KW-1003">Cell membrane</keyword>
<feature type="transmembrane region" description="Helical" evidence="16">
    <location>
        <begin position="984"/>
        <end position="1011"/>
    </location>
</feature>
<evidence type="ECO:0000256" key="4">
    <source>
        <dbReference type="ARBA" id="ARBA00022448"/>
    </source>
</evidence>
<evidence type="ECO:0000259" key="17">
    <source>
        <dbReference type="PROSITE" id="PS50893"/>
    </source>
</evidence>
<dbReference type="GO" id="GO:0005774">
    <property type="term" value="C:vacuolar membrane"/>
    <property type="evidence" value="ECO:0007669"/>
    <property type="project" value="UniProtKB-SubCell"/>
</dbReference>
<dbReference type="GO" id="GO:0000323">
    <property type="term" value="C:lytic vacuole"/>
    <property type="evidence" value="ECO:0007669"/>
    <property type="project" value="UniProtKB-ARBA"/>
</dbReference>
<dbReference type="PROSITE" id="PS50929">
    <property type="entry name" value="ABC_TM1F"/>
    <property type="match status" value="2"/>
</dbReference>
<dbReference type="FunFam" id="3.40.50.300:FF:000997">
    <property type="entry name" value="Multidrug resistance-associated protein 1"/>
    <property type="match status" value="1"/>
</dbReference>
<dbReference type="InterPro" id="IPR003439">
    <property type="entry name" value="ABC_transporter-like_ATP-bd"/>
</dbReference>
<dbReference type="GO" id="GO:0015431">
    <property type="term" value="F:ABC-type glutathione S-conjugate transporter activity"/>
    <property type="evidence" value="ECO:0007669"/>
    <property type="project" value="UniProtKB-EC"/>
</dbReference>
<feature type="transmembrane region" description="Helical" evidence="16">
    <location>
        <begin position="937"/>
        <end position="964"/>
    </location>
</feature>
<dbReference type="FunFam" id="3.40.50.300:FF:000074">
    <property type="entry name" value="Multidrug resistance-associated protein 5 isoform 1"/>
    <property type="match status" value="1"/>
</dbReference>
<dbReference type="InterPro" id="IPR005292">
    <property type="entry name" value="MRP"/>
</dbReference>
<dbReference type="GO" id="GO:0016887">
    <property type="term" value="F:ATP hydrolysis activity"/>
    <property type="evidence" value="ECO:0007669"/>
    <property type="project" value="InterPro"/>
</dbReference>
<dbReference type="GO" id="GO:0005886">
    <property type="term" value="C:plasma membrane"/>
    <property type="evidence" value="ECO:0007669"/>
    <property type="project" value="UniProtKB-SubCell"/>
</dbReference>
<evidence type="ECO:0000256" key="9">
    <source>
        <dbReference type="ARBA" id="ARBA00022741"/>
    </source>
</evidence>
<dbReference type="Pfam" id="PF00664">
    <property type="entry name" value="ABC_membrane"/>
    <property type="match status" value="2"/>
</dbReference>
<dbReference type="Pfam" id="PF24357">
    <property type="entry name" value="TMD0_ABC"/>
    <property type="match status" value="1"/>
</dbReference>
<dbReference type="EMBL" id="GEDC01019280">
    <property type="protein sequence ID" value="JAS18018.1"/>
    <property type="molecule type" value="Transcribed_RNA"/>
</dbReference>
<feature type="domain" description="ABC transporter" evidence="17">
    <location>
        <begin position="610"/>
        <end position="836"/>
    </location>
</feature>
<dbReference type="InterPro" id="IPR050173">
    <property type="entry name" value="ABC_transporter_C-like"/>
</dbReference>
<dbReference type="InterPro" id="IPR056227">
    <property type="entry name" value="TMD0_ABC"/>
</dbReference>
<dbReference type="InterPro" id="IPR027417">
    <property type="entry name" value="P-loop_NTPase"/>
</dbReference>
<feature type="domain" description="ABC transporter" evidence="17">
    <location>
        <begin position="1263"/>
        <end position="1497"/>
    </location>
</feature>
<dbReference type="PROSITE" id="PS50893">
    <property type="entry name" value="ABC_TRANSPORTER_2"/>
    <property type="match status" value="2"/>
</dbReference>
<dbReference type="CDD" id="cd03250">
    <property type="entry name" value="ABCC_MRP_domain1"/>
    <property type="match status" value="1"/>
</dbReference>
<keyword evidence="6" id="KW-0926">Vacuole</keyword>
<protein>
    <recommendedName>
        <fullName evidence="14">ABC-type glutathione-S-conjugate transporter</fullName>
        <ecNumber evidence="14">7.6.2.3</ecNumber>
    </recommendedName>
</protein>
<feature type="transmembrane region" description="Helical" evidence="16">
    <location>
        <begin position="1085"/>
        <end position="1105"/>
    </location>
</feature>
<keyword evidence="9" id="KW-0547">Nucleotide-binding</keyword>
<comment type="similarity">
    <text evidence="3">Belongs to the ABC transporter superfamily. ABCC family. Conjugate transporter (TC 3.A.1.208) subfamily.</text>
</comment>
<evidence type="ECO:0000259" key="18">
    <source>
        <dbReference type="PROSITE" id="PS50929"/>
    </source>
</evidence>
<dbReference type="SMART" id="SM00382">
    <property type="entry name" value="AAA"/>
    <property type="match status" value="2"/>
</dbReference>
<evidence type="ECO:0000256" key="14">
    <source>
        <dbReference type="ARBA" id="ARBA00024220"/>
    </source>
</evidence>
<feature type="transmembrane region" description="Helical" evidence="16">
    <location>
        <begin position="283"/>
        <end position="304"/>
    </location>
</feature>
<feature type="transmembrane region" description="Helical" evidence="16">
    <location>
        <begin position="1057"/>
        <end position="1079"/>
    </location>
</feature>
<evidence type="ECO:0000256" key="16">
    <source>
        <dbReference type="SAM" id="Phobius"/>
    </source>
</evidence>
<dbReference type="PROSITE" id="PS00211">
    <property type="entry name" value="ABC_TRANSPORTER_1"/>
    <property type="match status" value="2"/>
</dbReference>
<evidence type="ECO:0000256" key="3">
    <source>
        <dbReference type="ARBA" id="ARBA00009726"/>
    </source>
</evidence>
<dbReference type="PANTHER" id="PTHR24223">
    <property type="entry name" value="ATP-BINDING CASSETTE SUB-FAMILY C"/>
    <property type="match status" value="1"/>
</dbReference>
<feature type="transmembrane region" description="Helical" evidence="16">
    <location>
        <begin position="514"/>
        <end position="539"/>
    </location>
</feature>
<dbReference type="SUPFAM" id="SSF52540">
    <property type="entry name" value="P-loop containing nucleoside triphosphate hydrolases"/>
    <property type="match status" value="2"/>
</dbReference>
<dbReference type="GO" id="GO:0005524">
    <property type="term" value="F:ATP binding"/>
    <property type="evidence" value="ECO:0007669"/>
    <property type="project" value="UniProtKB-KW"/>
</dbReference>
<keyword evidence="13 16" id="KW-0472">Membrane</keyword>